<dbReference type="KEGG" id="bfm:BP422_21835"/>
<dbReference type="Proteomes" id="UP000197781">
    <property type="component" value="Chromosome"/>
</dbReference>
<dbReference type="InterPro" id="IPR032599">
    <property type="entry name" value="YcdB/YcdC_rep_domain"/>
</dbReference>
<feature type="domain" description="YcdB/YcdC repeated" evidence="2">
    <location>
        <begin position="335"/>
        <end position="436"/>
    </location>
</feature>
<evidence type="ECO:0000313" key="3">
    <source>
        <dbReference type="EMBL" id="ASJ55951.1"/>
    </source>
</evidence>
<gene>
    <name evidence="3" type="ORF">BP422_21835</name>
</gene>
<evidence type="ECO:0000313" key="4">
    <source>
        <dbReference type="Proteomes" id="UP000197781"/>
    </source>
</evidence>
<evidence type="ECO:0000256" key="1">
    <source>
        <dbReference type="SAM" id="SignalP"/>
    </source>
</evidence>
<keyword evidence="1" id="KW-0732">Signal</keyword>
<proteinExistence type="predicted"/>
<sequence>MKQTMKLASTILMASLLITTPLWLQHPTTTVQAATNQGQQVKLPLAAEKTLQTLYAIQPELKSMDMKIHGPNNGVYELRFDKVFAPGNMQLYAMVDLDATTGALHGYTNEQEMQKQKDKPPEAVAKQKSAAFLQKLLGDDFKKYKATQTRKGKWDAVTYTRHEHGVPVFTDRYVVGVNSTSVMYVNTFEGAPLRAASSLFAKPGKVMSKDEVTGKVASLMELTYNARKKETGKPALKYSLESTGYLNAATGEEIESASSHKSRYSETIAVQPGGKKFTASNADEAARVLTEEFQIKMDGITLETDTHTPAEMKGEGETIYRSKGRDGKITVYTTNNEVTGFQVRGKIESASAKQHNNKPANAQLTYEEAKEKAVQFLQPYLDSSVKELKIDKIKIAMSSATTYSFSFYALYDGVIVTDQHYLVNVDGQTGEIVNFMDSFTKPTAPFPDKKTAISKEAAAKQFLKDRPAVLGYIFPVQNDKVQAKPTLVYSIDTVSYFSLDAVTGKSFK</sequence>
<dbReference type="EMBL" id="CP018145">
    <property type="protein sequence ID" value="ASJ55951.1"/>
    <property type="molecule type" value="Genomic_DNA"/>
</dbReference>
<feature type="chain" id="PRO_5039267925" description="YcdB/YcdC repeated domain-containing protein" evidence="1">
    <location>
        <begin position="25"/>
        <end position="508"/>
    </location>
</feature>
<name>A0A220MLN8_9BACL</name>
<accession>A0A220MLN8</accession>
<dbReference type="Pfam" id="PF16244">
    <property type="entry name" value="DUF4901"/>
    <property type="match status" value="2"/>
</dbReference>
<dbReference type="AlphaFoldDB" id="A0A220MLN8"/>
<protein>
    <recommendedName>
        <fullName evidence="2">YcdB/YcdC repeated domain-containing protein</fullName>
    </recommendedName>
</protein>
<feature type="domain" description="YcdB/YcdC repeated" evidence="2">
    <location>
        <begin position="95"/>
        <end position="180"/>
    </location>
</feature>
<dbReference type="RefSeq" id="WP_088909572.1">
    <property type="nucleotide sequence ID" value="NZ_CP018145.1"/>
</dbReference>
<evidence type="ECO:0000259" key="2">
    <source>
        <dbReference type="Pfam" id="PF16244"/>
    </source>
</evidence>
<organism evidence="3 4">
    <name type="scientific">Brevibacillus formosus</name>
    <dbReference type="NCBI Taxonomy" id="54913"/>
    <lineage>
        <taxon>Bacteria</taxon>
        <taxon>Bacillati</taxon>
        <taxon>Bacillota</taxon>
        <taxon>Bacilli</taxon>
        <taxon>Bacillales</taxon>
        <taxon>Paenibacillaceae</taxon>
        <taxon>Brevibacillus</taxon>
    </lineage>
</organism>
<feature type="signal peptide" evidence="1">
    <location>
        <begin position="1"/>
        <end position="24"/>
    </location>
</feature>
<reference evidence="3 4" key="1">
    <citation type="submission" date="2016-11" db="EMBL/GenBank/DDBJ databases">
        <authorList>
            <person name="Jaros S."/>
            <person name="Januszkiewicz K."/>
            <person name="Wedrychowicz H."/>
        </authorList>
    </citation>
    <scope>NUCLEOTIDE SEQUENCE [LARGE SCALE GENOMIC DNA]</scope>
    <source>
        <strain evidence="3 4">NF2</strain>
    </source>
</reference>